<proteinExistence type="predicted"/>
<dbReference type="PROSITE" id="PS51257">
    <property type="entry name" value="PROKAR_LIPOPROTEIN"/>
    <property type="match status" value="1"/>
</dbReference>
<dbReference type="RefSeq" id="WP_261606897.1">
    <property type="nucleotide sequence ID" value="NZ_JAODOR010000010.1"/>
</dbReference>
<name>A0ABT2PCL8_9MICO</name>
<gene>
    <name evidence="2" type="ORF">N4R40_08250</name>
</gene>
<keyword evidence="1" id="KW-0732">Signal</keyword>
<evidence type="ECO:0000313" key="3">
    <source>
        <dbReference type="Proteomes" id="UP001300496"/>
    </source>
</evidence>
<sequence>MSSRRLLASTLVATVLLLTSCSPPAEFAREQTAADRPDSVVDGSADKIDVATLRYVGMADEYDVYLARASDDSETLCLSLVLDDVWQSTHCGPGDYVSVPISNTAHVQAEINYRGGEDREMISENVWVGRK</sequence>
<dbReference type="Proteomes" id="UP001300496">
    <property type="component" value="Unassembled WGS sequence"/>
</dbReference>
<keyword evidence="3" id="KW-1185">Reference proteome</keyword>
<reference evidence="2 3" key="1">
    <citation type="journal article" date="2024" name="Int. J. Syst. Evol. Microbiol.">
        <title>Microbacterium memoriense sp. nov., a member of the Actinomycetota from marine beach sediment of the north coast of Portugal.</title>
        <authorList>
            <person name="Santos J.D.N.D."/>
            <person name="Klimek D."/>
            <person name="Calusinska M."/>
            <person name="Lobo-da-Cunha A."/>
            <person name="Catita J."/>
            <person name="Goncalves H."/>
            <person name="Gonzalez I."/>
            <person name="Lage O.M."/>
        </authorList>
    </citation>
    <scope>NUCLEOTIDE SEQUENCE [LARGE SCALE GENOMIC DNA]</scope>
    <source>
        <strain evidence="2 3">PMIC_1C1B</strain>
    </source>
</reference>
<dbReference type="EMBL" id="JAODOR010000010">
    <property type="protein sequence ID" value="MCT9002355.1"/>
    <property type="molecule type" value="Genomic_DNA"/>
</dbReference>
<evidence type="ECO:0008006" key="4">
    <source>
        <dbReference type="Google" id="ProtNLM"/>
    </source>
</evidence>
<comment type="caution">
    <text evidence="2">The sequence shown here is derived from an EMBL/GenBank/DDBJ whole genome shotgun (WGS) entry which is preliminary data.</text>
</comment>
<accession>A0ABT2PCL8</accession>
<feature type="chain" id="PRO_5045721018" description="Lipoprotein" evidence="1">
    <location>
        <begin position="28"/>
        <end position="131"/>
    </location>
</feature>
<organism evidence="2 3">
    <name type="scientific">Microbacterium memoriense</name>
    <dbReference type="NCBI Taxonomy" id="2978350"/>
    <lineage>
        <taxon>Bacteria</taxon>
        <taxon>Bacillati</taxon>
        <taxon>Actinomycetota</taxon>
        <taxon>Actinomycetes</taxon>
        <taxon>Micrococcales</taxon>
        <taxon>Microbacteriaceae</taxon>
        <taxon>Microbacterium</taxon>
    </lineage>
</organism>
<protein>
    <recommendedName>
        <fullName evidence="4">Lipoprotein</fullName>
    </recommendedName>
</protein>
<evidence type="ECO:0000256" key="1">
    <source>
        <dbReference type="SAM" id="SignalP"/>
    </source>
</evidence>
<feature type="signal peptide" evidence="1">
    <location>
        <begin position="1"/>
        <end position="27"/>
    </location>
</feature>
<evidence type="ECO:0000313" key="2">
    <source>
        <dbReference type="EMBL" id="MCT9002355.1"/>
    </source>
</evidence>